<feature type="signal peptide" evidence="2">
    <location>
        <begin position="1"/>
        <end position="18"/>
    </location>
</feature>
<keyword evidence="4" id="KW-1185">Reference proteome</keyword>
<reference evidence="3 4" key="2">
    <citation type="submission" date="2018-10" db="EMBL/GenBank/DDBJ databases">
        <authorList>
            <consortium name="Pathogen Informatics"/>
        </authorList>
    </citation>
    <scope>NUCLEOTIDE SEQUENCE [LARGE SCALE GENOMIC DNA]</scope>
</reference>
<evidence type="ECO:0000256" key="1">
    <source>
        <dbReference type="SAM" id="MobiDB-lite"/>
    </source>
</evidence>
<feature type="region of interest" description="Disordered" evidence="1">
    <location>
        <begin position="244"/>
        <end position="289"/>
    </location>
</feature>
<organism evidence="5">
    <name type="scientific">Enterobius vermicularis</name>
    <name type="common">Human pinworm</name>
    <dbReference type="NCBI Taxonomy" id="51028"/>
    <lineage>
        <taxon>Eukaryota</taxon>
        <taxon>Metazoa</taxon>
        <taxon>Ecdysozoa</taxon>
        <taxon>Nematoda</taxon>
        <taxon>Chromadorea</taxon>
        <taxon>Rhabditida</taxon>
        <taxon>Spirurina</taxon>
        <taxon>Oxyuridomorpha</taxon>
        <taxon>Oxyuroidea</taxon>
        <taxon>Oxyuridae</taxon>
        <taxon>Enterobius</taxon>
    </lineage>
</organism>
<sequence length="300" mass="32316">MSAVVLLASVVDPHVVAAATKAPIGLKKAYKKVRLFYIHLTETVVSERTNETSGPVAANVRRDDKNGKEVRGEKVHAAAASTLSAAAVKAKHMEEQGLEVRFIVLSSLDHILPAPPPKLKIPYPLHSSQQVQFTAPPDFVTTSSPSQSVITADKRLKMNTDEKPPKRLPKSATYLLALITKTAKSNPIYPSSAASPTTFVTSRQTTTAVPVKVVTTFQFRTATLSPTPIATSVAPSADDSFKCLIGSSPQQSGQQVLSQPQLQQYSTRPNYPPSQSHSQYSQIPAPQPCSTQRCSFLLSS</sequence>
<evidence type="ECO:0000313" key="4">
    <source>
        <dbReference type="Proteomes" id="UP000274131"/>
    </source>
</evidence>
<dbReference type="EMBL" id="UXUI01008194">
    <property type="protein sequence ID" value="VDD90784.1"/>
    <property type="molecule type" value="Genomic_DNA"/>
</dbReference>
<gene>
    <name evidence="3" type="ORF">EVEC_LOCUS5535</name>
</gene>
<feature type="chain" id="PRO_5043122705" evidence="2">
    <location>
        <begin position="19"/>
        <end position="300"/>
    </location>
</feature>
<evidence type="ECO:0000313" key="3">
    <source>
        <dbReference type="EMBL" id="VDD90784.1"/>
    </source>
</evidence>
<keyword evidence="2" id="KW-0732">Signal</keyword>
<accession>A0A0N4V6N3</accession>
<reference evidence="5" key="1">
    <citation type="submission" date="2017-02" db="UniProtKB">
        <authorList>
            <consortium name="WormBaseParasite"/>
        </authorList>
    </citation>
    <scope>IDENTIFICATION</scope>
</reference>
<dbReference type="AlphaFoldDB" id="A0A0N4V6N3"/>
<name>A0A0N4V6N3_ENTVE</name>
<dbReference type="WBParaSite" id="EVEC_0000592401-mRNA-1">
    <property type="protein sequence ID" value="EVEC_0000592401-mRNA-1"/>
    <property type="gene ID" value="EVEC_0000592401"/>
</dbReference>
<dbReference type="Proteomes" id="UP000274131">
    <property type="component" value="Unassembled WGS sequence"/>
</dbReference>
<feature type="compositionally biased region" description="Low complexity" evidence="1">
    <location>
        <begin position="273"/>
        <end position="284"/>
    </location>
</feature>
<evidence type="ECO:0000256" key="2">
    <source>
        <dbReference type="SAM" id="SignalP"/>
    </source>
</evidence>
<protein>
    <submittedName>
        <fullName evidence="3 5">Uncharacterized protein</fullName>
    </submittedName>
</protein>
<feature type="compositionally biased region" description="Low complexity" evidence="1">
    <location>
        <begin position="246"/>
        <end position="264"/>
    </location>
</feature>
<evidence type="ECO:0000313" key="5">
    <source>
        <dbReference type="WBParaSite" id="EVEC_0000592401-mRNA-1"/>
    </source>
</evidence>
<proteinExistence type="predicted"/>